<proteinExistence type="predicted"/>
<accession>A0A2Z2KQX2</accession>
<reference evidence="1 2" key="1">
    <citation type="submission" date="2017-06" db="EMBL/GenBank/DDBJ databases">
        <title>Complete genome sequence of Paenibacillus donghaensis KCTC 13049T isolated from East Sea sediment, South Korea.</title>
        <authorList>
            <person name="Jung B.K."/>
            <person name="Hong S.-J."/>
            <person name="Shin J.-H."/>
        </authorList>
    </citation>
    <scope>NUCLEOTIDE SEQUENCE [LARGE SCALE GENOMIC DNA]</scope>
    <source>
        <strain evidence="1 2">KCTC 13049</strain>
    </source>
</reference>
<gene>
    <name evidence="1" type="ORF">B9T62_19330</name>
</gene>
<sequence>MEFKSLKDLEKHLNKQIAQSLKNDVGNGVARKKLKENIQTEVYDKYDPVIYERQRENGGLIDDANIKVEMIDNNTVSIESHRMDGNKNVGVVVETGVGYNEEWAFPYTHKSRLFTEVTRDELRNDGSVEHALMKGLEVQGLKVQK</sequence>
<dbReference type="Proteomes" id="UP000249890">
    <property type="component" value="Chromosome"/>
</dbReference>
<dbReference type="AlphaFoldDB" id="A0A2Z2KQX2"/>
<keyword evidence="2" id="KW-1185">Reference proteome</keyword>
<dbReference type="EMBL" id="CP021780">
    <property type="protein sequence ID" value="ASA22761.1"/>
    <property type="molecule type" value="Genomic_DNA"/>
</dbReference>
<evidence type="ECO:0000313" key="1">
    <source>
        <dbReference type="EMBL" id="ASA22761.1"/>
    </source>
</evidence>
<protein>
    <recommendedName>
        <fullName evidence="3">Phage protein, HK97 gp10 family</fullName>
    </recommendedName>
</protein>
<name>A0A2Z2KQX2_9BACL</name>
<organism evidence="1 2">
    <name type="scientific">Paenibacillus donghaensis</name>
    <dbReference type="NCBI Taxonomy" id="414771"/>
    <lineage>
        <taxon>Bacteria</taxon>
        <taxon>Bacillati</taxon>
        <taxon>Bacillota</taxon>
        <taxon>Bacilli</taxon>
        <taxon>Bacillales</taxon>
        <taxon>Paenibacillaceae</taxon>
        <taxon>Paenibacillus</taxon>
    </lineage>
</organism>
<evidence type="ECO:0008006" key="3">
    <source>
        <dbReference type="Google" id="ProtNLM"/>
    </source>
</evidence>
<evidence type="ECO:0000313" key="2">
    <source>
        <dbReference type="Proteomes" id="UP000249890"/>
    </source>
</evidence>
<dbReference type="RefSeq" id="WP_087916759.1">
    <property type="nucleotide sequence ID" value="NZ_CP021780.1"/>
</dbReference>
<dbReference type="OrthoDB" id="2396600at2"/>
<dbReference type="KEGG" id="pdh:B9T62_19330"/>